<dbReference type="Gene3D" id="3.30.565.10">
    <property type="entry name" value="Histidine kinase-like ATPase, C-terminal domain"/>
    <property type="match status" value="1"/>
</dbReference>
<dbReference type="GO" id="GO:0000155">
    <property type="term" value="F:phosphorelay sensor kinase activity"/>
    <property type="evidence" value="ECO:0007669"/>
    <property type="project" value="InterPro"/>
</dbReference>
<reference evidence="10" key="1">
    <citation type="submission" date="2019-11" db="EMBL/GenBank/DDBJ databases">
        <authorList>
            <person name="Feng L."/>
        </authorList>
    </citation>
    <scope>NUCLEOTIDE SEQUENCE</scope>
    <source>
        <strain evidence="10">ElimosumLFYP34</strain>
    </source>
</reference>
<dbReference type="SUPFAM" id="SSF47384">
    <property type="entry name" value="Homodimeric domain of signal transducing histidine kinase"/>
    <property type="match status" value="1"/>
</dbReference>
<dbReference type="AlphaFoldDB" id="A0A6N3EMD7"/>
<dbReference type="Pfam" id="PF00512">
    <property type="entry name" value="HisKA"/>
    <property type="match status" value="1"/>
</dbReference>
<evidence type="ECO:0000313" key="10">
    <source>
        <dbReference type="EMBL" id="VYU40459.1"/>
    </source>
</evidence>
<evidence type="ECO:0000256" key="2">
    <source>
        <dbReference type="ARBA" id="ARBA00004370"/>
    </source>
</evidence>
<dbReference type="PANTHER" id="PTHR45453:SF1">
    <property type="entry name" value="PHOSPHATE REGULON SENSOR PROTEIN PHOR"/>
    <property type="match status" value="1"/>
</dbReference>
<feature type="domain" description="Histidine kinase" evidence="9">
    <location>
        <begin position="222"/>
        <end position="437"/>
    </location>
</feature>
<dbReference type="InterPro" id="IPR003594">
    <property type="entry name" value="HATPase_dom"/>
</dbReference>
<dbReference type="InterPro" id="IPR050351">
    <property type="entry name" value="BphY/WalK/GraS-like"/>
</dbReference>
<keyword evidence="8" id="KW-0812">Transmembrane</keyword>
<dbReference type="Gene3D" id="1.10.287.130">
    <property type="match status" value="1"/>
</dbReference>
<dbReference type="PRINTS" id="PR00344">
    <property type="entry name" value="BCTRLSENSOR"/>
</dbReference>
<dbReference type="FunFam" id="3.30.565.10:FF:000006">
    <property type="entry name" value="Sensor histidine kinase WalK"/>
    <property type="match status" value="1"/>
</dbReference>
<organism evidence="10">
    <name type="scientific">Eubacterium limosum</name>
    <dbReference type="NCBI Taxonomy" id="1736"/>
    <lineage>
        <taxon>Bacteria</taxon>
        <taxon>Bacillati</taxon>
        <taxon>Bacillota</taxon>
        <taxon>Clostridia</taxon>
        <taxon>Eubacteriales</taxon>
        <taxon>Eubacteriaceae</taxon>
        <taxon>Eubacterium</taxon>
    </lineage>
</organism>
<evidence type="ECO:0000256" key="1">
    <source>
        <dbReference type="ARBA" id="ARBA00000085"/>
    </source>
</evidence>
<comment type="catalytic activity">
    <reaction evidence="1">
        <text>ATP + protein L-histidine = ADP + protein N-phospho-L-histidine.</text>
        <dbReference type="EC" id="2.7.13.3"/>
    </reaction>
</comment>
<dbReference type="InterPro" id="IPR003661">
    <property type="entry name" value="HisK_dim/P_dom"/>
</dbReference>
<dbReference type="PROSITE" id="PS50109">
    <property type="entry name" value="HIS_KIN"/>
    <property type="match status" value="1"/>
</dbReference>
<proteinExistence type="predicted"/>
<sequence length="437" mass="49178">MNEKKWIRREFIRSLLLFILAFSCIYSVLGLLIYGIVRTNLYASVDEILLADQGTTYAALMMEEGSVVEAEEPESGDVATDQAELIGDLPEINPRVLYIARDRDGSPLYYSDINGDLYEELYKGFTFNSNELDTLYFMTLGGRYHYRAINRMIEKADGQKEYLQILINVDAEDEILRNVVAGLAVSLGVAVFLSAGVGWLLSRRILKPVTEAYQKQTEFVQNASHELRTPLTIIRTTQELLLSDPESRIIDKFEAINRTIDETRRLTKMTEDLILLAMTDTSQTKLQKEPVSLEHLLSGVGEAYCEIAGLEGKKMRMDFRFKGNIEADSDKLRQLAVILLDNSFKYTEPGDSIAMSTEEKDGKVVLRISDTGIGISDEDMRHVFERFYRADKARSRQTGGSGLGLTIAENIVLLHGGSIQMRHHTPKGVEVIVKLPA</sequence>
<dbReference type="GO" id="GO:0004721">
    <property type="term" value="F:phosphoprotein phosphatase activity"/>
    <property type="evidence" value="ECO:0007669"/>
    <property type="project" value="TreeGrafter"/>
</dbReference>
<dbReference type="InterPro" id="IPR036890">
    <property type="entry name" value="HATPase_C_sf"/>
</dbReference>
<keyword evidence="7" id="KW-0902">Two-component regulatory system</keyword>
<dbReference type="SUPFAM" id="SSF55874">
    <property type="entry name" value="ATPase domain of HSP90 chaperone/DNA topoisomerase II/histidine kinase"/>
    <property type="match status" value="1"/>
</dbReference>
<evidence type="ECO:0000256" key="6">
    <source>
        <dbReference type="ARBA" id="ARBA00022777"/>
    </source>
</evidence>
<evidence type="ECO:0000256" key="7">
    <source>
        <dbReference type="ARBA" id="ARBA00023012"/>
    </source>
</evidence>
<dbReference type="GO" id="GO:0005886">
    <property type="term" value="C:plasma membrane"/>
    <property type="evidence" value="ECO:0007669"/>
    <property type="project" value="TreeGrafter"/>
</dbReference>
<keyword evidence="8" id="KW-1133">Transmembrane helix</keyword>
<gene>
    <name evidence="10" type="primary">srrB_2</name>
    <name evidence="10" type="ORF">ELLFYP34_03495</name>
</gene>
<dbReference type="InterPro" id="IPR036097">
    <property type="entry name" value="HisK_dim/P_sf"/>
</dbReference>
<keyword evidence="4" id="KW-0597">Phosphoprotein</keyword>
<comment type="subcellular location">
    <subcellularLocation>
        <location evidence="2">Membrane</location>
    </subcellularLocation>
</comment>
<evidence type="ECO:0000256" key="4">
    <source>
        <dbReference type="ARBA" id="ARBA00022553"/>
    </source>
</evidence>
<dbReference type="Pfam" id="PF02518">
    <property type="entry name" value="HATPase_c"/>
    <property type="match status" value="1"/>
</dbReference>
<dbReference type="CDD" id="cd00082">
    <property type="entry name" value="HisKA"/>
    <property type="match status" value="1"/>
</dbReference>
<feature type="transmembrane region" description="Helical" evidence="8">
    <location>
        <begin position="179"/>
        <end position="201"/>
    </location>
</feature>
<protein>
    <recommendedName>
        <fullName evidence="3">histidine kinase</fullName>
        <ecNumber evidence="3">2.7.13.3</ecNumber>
    </recommendedName>
</protein>
<dbReference type="PANTHER" id="PTHR45453">
    <property type="entry name" value="PHOSPHATE REGULON SENSOR PROTEIN PHOR"/>
    <property type="match status" value="1"/>
</dbReference>
<keyword evidence="8" id="KW-0472">Membrane</keyword>
<evidence type="ECO:0000256" key="8">
    <source>
        <dbReference type="SAM" id="Phobius"/>
    </source>
</evidence>
<dbReference type="SMART" id="SM00387">
    <property type="entry name" value="HATPase_c"/>
    <property type="match status" value="1"/>
</dbReference>
<dbReference type="SMART" id="SM00388">
    <property type="entry name" value="HisKA"/>
    <property type="match status" value="1"/>
</dbReference>
<accession>A0A6N3EMD7</accession>
<evidence type="ECO:0000256" key="3">
    <source>
        <dbReference type="ARBA" id="ARBA00012438"/>
    </source>
</evidence>
<dbReference type="GO" id="GO:0016036">
    <property type="term" value="P:cellular response to phosphate starvation"/>
    <property type="evidence" value="ECO:0007669"/>
    <property type="project" value="TreeGrafter"/>
</dbReference>
<keyword evidence="6" id="KW-0418">Kinase</keyword>
<dbReference type="EMBL" id="CACRTR010000011">
    <property type="protein sequence ID" value="VYU40459.1"/>
    <property type="molecule type" value="Genomic_DNA"/>
</dbReference>
<keyword evidence="5 10" id="KW-0808">Transferase</keyword>
<dbReference type="PROSITE" id="PS51257">
    <property type="entry name" value="PROKAR_LIPOPROTEIN"/>
    <property type="match status" value="1"/>
</dbReference>
<dbReference type="InterPro" id="IPR005467">
    <property type="entry name" value="His_kinase_dom"/>
</dbReference>
<feature type="transmembrane region" description="Helical" evidence="8">
    <location>
        <begin position="12"/>
        <end position="37"/>
    </location>
</feature>
<evidence type="ECO:0000259" key="9">
    <source>
        <dbReference type="PROSITE" id="PS50109"/>
    </source>
</evidence>
<name>A0A6N3EMD7_EUBLI</name>
<dbReference type="InterPro" id="IPR004358">
    <property type="entry name" value="Sig_transdc_His_kin-like_C"/>
</dbReference>
<dbReference type="EC" id="2.7.13.3" evidence="3"/>
<evidence type="ECO:0000256" key="5">
    <source>
        <dbReference type="ARBA" id="ARBA00022679"/>
    </source>
</evidence>